<dbReference type="Pfam" id="PF11951">
    <property type="entry name" value="Fungal_trans_2"/>
    <property type="match status" value="1"/>
</dbReference>
<reference evidence="4" key="1">
    <citation type="journal article" date="2016" name="Genome Announc.">
        <title>Draft genome sequences of fungus Aspergillus calidoustus.</title>
        <authorList>
            <person name="Horn F."/>
            <person name="Linde J."/>
            <person name="Mattern D.J."/>
            <person name="Walther G."/>
            <person name="Guthke R."/>
            <person name="Scherlach K."/>
            <person name="Martin K."/>
            <person name="Brakhage A.A."/>
            <person name="Petzke L."/>
            <person name="Valiante V."/>
        </authorList>
    </citation>
    <scope>NUCLEOTIDE SEQUENCE [LARGE SCALE GENOMIC DNA]</scope>
    <source>
        <strain evidence="4">SF006504</strain>
    </source>
</reference>
<dbReference type="GO" id="GO:0000981">
    <property type="term" value="F:DNA-binding transcription factor activity, RNA polymerase II-specific"/>
    <property type="evidence" value="ECO:0007669"/>
    <property type="project" value="TreeGrafter"/>
</dbReference>
<evidence type="ECO:0000313" key="3">
    <source>
        <dbReference type="EMBL" id="CEL10123.1"/>
    </source>
</evidence>
<dbReference type="OrthoDB" id="416217at2759"/>
<evidence type="ECO:0000259" key="2">
    <source>
        <dbReference type="PROSITE" id="PS00028"/>
    </source>
</evidence>
<name>A0A0U5GE43_ASPCI</name>
<keyword evidence="4" id="KW-1185">Reference proteome</keyword>
<gene>
    <name evidence="3" type="ORF">ASPCAL13248</name>
</gene>
<feature type="region of interest" description="Disordered" evidence="1">
    <location>
        <begin position="333"/>
        <end position="363"/>
    </location>
</feature>
<proteinExistence type="predicted"/>
<feature type="domain" description="C2H2-type" evidence="2">
    <location>
        <begin position="85"/>
        <end position="108"/>
    </location>
</feature>
<feature type="compositionally biased region" description="Low complexity" evidence="1">
    <location>
        <begin position="333"/>
        <end position="345"/>
    </location>
</feature>
<accession>A0A0U5GE43</accession>
<evidence type="ECO:0000256" key="1">
    <source>
        <dbReference type="SAM" id="MobiDB-lite"/>
    </source>
</evidence>
<dbReference type="Proteomes" id="UP000054771">
    <property type="component" value="Unassembled WGS sequence"/>
</dbReference>
<sequence>MELGPNGLLWYDAKYSILICRECQYAIQKNAIQSHLLRHKIYRDERRNLLAAIAELDIVEPNDISVPPPGLSPIESLPIASGYRCLVAGCGHLCASSKRMKSHQSESHGQAYLSDFDLLAQEVKLQTFFRGNKLRYFEVTPQPTRAGPTVTSNQREKGTQSKQGNSPDLAVDGKEQVGQPRGSQALTPDLEMLRYFHHFTTEAILTLPSNHDFAGSESYWTGIIVPLALQHQYLMSGLIAISAAHMATLQQPFSSSHGHRRRSAEFAVQFFDTWKRSSKDASMSTDVVKAGTQIACILNCACWVSRELALDGSEPKSSELESILATMREYGFGSTSSQTSSQGRTRGLGDSSPSRPRNSGMPSPNAERLIQLYDLPLSLADALGKPENVHDVLVTLEAISTLIECYGKGCPSNTLDVTWQSMTAWPARIPEHFHKLVTGNRTPALIVLAHWAAFLVKPVEEHGWFLDGAAEKMLRLIREQLVQNHDGPEILCLLP</sequence>
<feature type="compositionally biased region" description="Polar residues" evidence="1">
    <location>
        <begin position="351"/>
        <end position="362"/>
    </location>
</feature>
<dbReference type="InterPro" id="IPR022698">
    <property type="entry name" value="OrsD"/>
</dbReference>
<dbReference type="InterPro" id="IPR052400">
    <property type="entry name" value="Zn2-C6_fungal_TF"/>
</dbReference>
<dbReference type="AlphaFoldDB" id="A0A0U5GE43"/>
<dbReference type="OMA" id="HWRESHG"/>
<evidence type="ECO:0000313" key="4">
    <source>
        <dbReference type="Proteomes" id="UP000054771"/>
    </source>
</evidence>
<organism evidence="3 4">
    <name type="scientific">Aspergillus calidoustus</name>
    <dbReference type="NCBI Taxonomy" id="454130"/>
    <lineage>
        <taxon>Eukaryota</taxon>
        <taxon>Fungi</taxon>
        <taxon>Dikarya</taxon>
        <taxon>Ascomycota</taxon>
        <taxon>Pezizomycotina</taxon>
        <taxon>Eurotiomycetes</taxon>
        <taxon>Eurotiomycetidae</taxon>
        <taxon>Eurotiales</taxon>
        <taxon>Aspergillaceae</taxon>
        <taxon>Aspergillus</taxon>
        <taxon>Aspergillus subgen. Nidulantes</taxon>
    </lineage>
</organism>
<dbReference type="PANTHER" id="PTHR47657">
    <property type="entry name" value="STEROL REGULATORY ELEMENT-BINDING PROTEIN ECM22"/>
    <property type="match status" value="1"/>
</dbReference>
<feature type="region of interest" description="Disordered" evidence="1">
    <location>
        <begin position="140"/>
        <end position="184"/>
    </location>
</feature>
<dbReference type="InterPro" id="IPR021858">
    <property type="entry name" value="Fun_TF"/>
</dbReference>
<dbReference type="PANTHER" id="PTHR47657:SF3">
    <property type="entry name" value="ORSELLINIC ACID_F9775 BIOSYNTHESIS CLUSTER PROTEIN D-RELATED"/>
    <property type="match status" value="1"/>
</dbReference>
<dbReference type="SMART" id="SM00355">
    <property type="entry name" value="ZnF_C2H2"/>
    <property type="match status" value="2"/>
</dbReference>
<dbReference type="EMBL" id="CDMC01000017">
    <property type="protein sequence ID" value="CEL10123.1"/>
    <property type="molecule type" value="Genomic_DNA"/>
</dbReference>
<dbReference type="InterPro" id="IPR013087">
    <property type="entry name" value="Znf_C2H2_type"/>
</dbReference>
<dbReference type="Pfam" id="PF12013">
    <property type="entry name" value="OrsD"/>
    <property type="match status" value="1"/>
</dbReference>
<dbReference type="STRING" id="454130.A0A0U5GE43"/>
<dbReference type="PROSITE" id="PS00028">
    <property type="entry name" value="ZINC_FINGER_C2H2_1"/>
    <property type="match status" value="1"/>
</dbReference>
<protein>
    <recommendedName>
        <fullName evidence="2">C2H2-type domain-containing protein</fullName>
    </recommendedName>
</protein>